<dbReference type="CDD" id="cd13689">
    <property type="entry name" value="PBP2_BsGlnH"/>
    <property type="match status" value="1"/>
</dbReference>
<dbReference type="GO" id="GO:0006865">
    <property type="term" value="P:amino acid transport"/>
    <property type="evidence" value="ECO:0007669"/>
    <property type="project" value="TreeGrafter"/>
</dbReference>
<dbReference type="AlphaFoldDB" id="A0A5C0AT60"/>
<dbReference type="PANTHER" id="PTHR30085:SF6">
    <property type="entry name" value="ABC TRANSPORTER GLUTAMINE-BINDING PROTEIN GLNH"/>
    <property type="match status" value="1"/>
</dbReference>
<keyword evidence="2" id="KW-0813">Transport</keyword>
<accession>A0A5C0AT60</accession>
<dbReference type="InterPro" id="IPR051455">
    <property type="entry name" value="Bact_solute-bind_prot3"/>
</dbReference>
<evidence type="ECO:0000313" key="8">
    <source>
        <dbReference type="Proteomes" id="UP000325161"/>
    </source>
</evidence>
<name>A0A5C0AT60_9BURK</name>
<dbReference type="PROSITE" id="PS01039">
    <property type="entry name" value="SBP_BACTERIAL_3"/>
    <property type="match status" value="1"/>
</dbReference>
<dbReference type="Proteomes" id="UP000325161">
    <property type="component" value="Chromosome"/>
</dbReference>
<organism evidence="7 8">
    <name type="scientific">Pigmentiphaga aceris</name>
    <dbReference type="NCBI Taxonomy" id="1940612"/>
    <lineage>
        <taxon>Bacteria</taxon>
        <taxon>Pseudomonadati</taxon>
        <taxon>Pseudomonadota</taxon>
        <taxon>Betaproteobacteria</taxon>
        <taxon>Burkholderiales</taxon>
        <taxon>Alcaligenaceae</taxon>
        <taxon>Pigmentiphaga</taxon>
    </lineage>
</organism>
<feature type="chain" id="PRO_5023028257" evidence="5">
    <location>
        <begin position="25"/>
        <end position="273"/>
    </location>
</feature>
<feature type="signal peptide" evidence="5">
    <location>
        <begin position="1"/>
        <end position="24"/>
    </location>
</feature>
<dbReference type="Gene3D" id="3.40.190.10">
    <property type="entry name" value="Periplasmic binding protein-like II"/>
    <property type="match status" value="2"/>
</dbReference>
<dbReference type="EMBL" id="CP043046">
    <property type="protein sequence ID" value="QEI05512.1"/>
    <property type="molecule type" value="Genomic_DNA"/>
</dbReference>
<evidence type="ECO:0000256" key="1">
    <source>
        <dbReference type="ARBA" id="ARBA00010333"/>
    </source>
</evidence>
<dbReference type="InterPro" id="IPR018313">
    <property type="entry name" value="SBP_3_CS"/>
</dbReference>
<evidence type="ECO:0000256" key="3">
    <source>
        <dbReference type="ARBA" id="ARBA00022729"/>
    </source>
</evidence>
<dbReference type="RefSeq" id="WP_148813801.1">
    <property type="nucleotide sequence ID" value="NZ_CP043046.1"/>
</dbReference>
<dbReference type="PANTHER" id="PTHR30085">
    <property type="entry name" value="AMINO ACID ABC TRANSPORTER PERMEASE"/>
    <property type="match status" value="1"/>
</dbReference>
<dbReference type="GO" id="GO:0030288">
    <property type="term" value="C:outer membrane-bounded periplasmic space"/>
    <property type="evidence" value="ECO:0007669"/>
    <property type="project" value="TreeGrafter"/>
</dbReference>
<evidence type="ECO:0000256" key="2">
    <source>
        <dbReference type="ARBA" id="ARBA00022448"/>
    </source>
</evidence>
<dbReference type="Pfam" id="PF00497">
    <property type="entry name" value="SBP_bac_3"/>
    <property type="match status" value="1"/>
</dbReference>
<gene>
    <name evidence="7" type="ORF">FXN63_06405</name>
</gene>
<sequence length="273" mass="30101">MKLTNIAYGLLALTLASAATVAKADQLDDVKKKGELVCGTLGTSQPFSFQDPATRELVGYDIDMCTLVAKKIGVKIQFKQISVAARIPELNESRVDILAANLGYSPDRAEQISFSHAYYVSPQKLLVRADSPYQTIDSLDGQRIGATKGSSSERQIKERFTKSQVIGYADSPAAYLALQQKKVEAQFASELIMARLVMQSPPSSPVRMIEQPVFNEAWGLGVRKSEGQFLRQVNRALEEAEATGEAKKIFEKWFGPNTEYKINRSFTIGRIVG</sequence>
<dbReference type="SUPFAM" id="SSF53850">
    <property type="entry name" value="Periplasmic binding protein-like II"/>
    <property type="match status" value="1"/>
</dbReference>
<evidence type="ECO:0000313" key="7">
    <source>
        <dbReference type="EMBL" id="QEI05512.1"/>
    </source>
</evidence>
<evidence type="ECO:0000256" key="5">
    <source>
        <dbReference type="SAM" id="SignalP"/>
    </source>
</evidence>
<protein>
    <submittedName>
        <fullName evidence="7">ABC transporter substrate-binding protein</fullName>
    </submittedName>
</protein>
<comment type="similarity">
    <text evidence="1 4">Belongs to the bacterial solute-binding protein 3 family.</text>
</comment>
<evidence type="ECO:0000256" key="4">
    <source>
        <dbReference type="RuleBase" id="RU003744"/>
    </source>
</evidence>
<dbReference type="InterPro" id="IPR001638">
    <property type="entry name" value="Solute-binding_3/MltF_N"/>
</dbReference>
<dbReference type="OrthoDB" id="7241844at2"/>
<reference evidence="7 8" key="1">
    <citation type="submission" date="2019-08" db="EMBL/GenBank/DDBJ databases">
        <title>Amphibian skin-associated Pigmentiphaga: genome sequence and occurrence across geography and hosts.</title>
        <authorList>
            <person name="Bletz M.C."/>
            <person name="Bunk B."/>
            <person name="Sproeer C."/>
            <person name="Biwer P."/>
            <person name="Reiter S."/>
            <person name="Rabemananjara F.C.E."/>
            <person name="Schulz S."/>
            <person name="Overmann J."/>
            <person name="Vences M."/>
        </authorList>
    </citation>
    <scope>NUCLEOTIDE SEQUENCE [LARGE SCALE GENOMIC DNA]</scope>
    <source>
        <strain evidence="7 8">Mada1488</strain>
    </source>
</reference>
<feature type="domain" description="Solute-binding protein family 3/N-terminal" evidence="6">
    <location>
        <begin position="35"/>
        <end position="257"/>
    </location>
</feature>
<keyword evidence="8" id="KW-1185">Reference proteome</keyword>
<keyword evidence="3 5" id="KW-0732">Signal</keyword>
<dbReference type="SMART" id="SM00062">
    <property type="entry name" value="PBPb"/>
    <property type="match status" value="1"/>
</dbReference>
<proteinExistence type="inferred from homology"/>
<dbReference type="GO" id="GO:0005576">
    <property type="term" value="C:extracellular region"/>
    <property type="evidence" value="ECO:0007669"/>
    <property type="project" value="TreeGrafter"/>
</dbReference>
<evidence type="ECO:0000259" key="6">
    <source>
        <dbReference type="SMART" id="SM00062"/>
    </source>
</evidence>
<dbReference type="KEGG" id="pacr:FXN63_06405"/>